<proteinExistence type="inferred from homology"/>
<keyword evidence="11" id="KW-0540">Nuclease</keyword>
<dbReference type="Proteomes" id="UP001596445">
    <property type="component" value="Unassembled WGS sequence"/>
</dbReference>
<dbReference type="GO" id="GO:0046872">
    <property type="term" value="F:metal ion binding"/>
    <property type="evidence" value="ECO:0007669"/>
    <property type="project" value="UniProtKB-KW"/>
</dbReference>
<accession>A0ABD5W6X9</accession>
<evidence type="ECO:0000313" key="11">
    <source>
        <dbReference type="EMBL" id="MFC7059717.1"/>
    </source>
</evidence>
<dbReference type="PANTHER" id="PTHR30405">
    <property type="entry name" value="TRANSPOSASE"/>
    <property type="match status" value="1"/>
</dbReference>
<evidence type="ECO:0000256" key="1">
    <source>
        <dbReference type="ARBA" id="ARBA00008761"/>
    </source>
</evidence>
<keyword evidence="11" id="KW-0255">Endonuclease</keyword>
<comment type="caution">
    <text evidence="11">The sequence shown here is derived from an EMBL/GenBank/DDBJ whole genome shotgun (WGS) entry which is preliminary data.</text>
</comment>
<keyword evidence="7" id="KW-0233">DNA recombination</keyword>
<reference evidence="11 12" key="1">
    <citation type="journal article" date="2019" name="Int. J. Syst. Evol. Microbiol.">
        <title>The Global Catalogue of Microorganisms (GCM) 10K type strain sequencing project: providing services to taxonomists for standard genome sequencing and annotation.</title>
        <authorList>
            <consortium name="The Broad Institute Genomics Platform"/>
            <consortium name="The Broad Institute Genome Sequencing Center for Infectious Disease"/>
            <person name="Wu L."/>
            <person name="Ma J."/>
        </authorList>
    </citation>
    <scope>NUCLEOTIDE SEQUENCE [LARGE SCALE GENOMIC DNA]</scope>
    <source>
        <strain evidence="11 12">JCM 30072</strain>
    </source>
</reference>
<feature type="domain" description="Cas12f1-like TNB" evidence="9">
    <location>
        <begin position="301"/>
        <end position="363"/>
    </location>
</feature>
<keyword evidence="4" id="KW-0479">Metal-binding</keyword>
<dbReference type="NCBIfam" id="TIGR01766">
    <property type="entry name" value="IS200/IS605 family accessory protein TnpB-like domain"/>
    <property type="match status" value="1"/>
</dbReference>
<dbReference type="PANTHER" id="PTHR30405:SF11">
    <property type="entry name" value="RNA-GUIDED DNA ENDONUCLEASE RV2885C-RELATED"/>
    <property type="match status" value="1"/>
</dbReference>
<keyword evidence="12" id="KW-1185">Reference proteome</keyword>
<dbReference type="GO" id="GO:0006310">
    <property type="term" value="P:DNA recombination"/>
    <property type="evidence" value="ECO:0007669"/>
    <property type="project" value="UniProtKB-KW"/>
</dbReference>
<protein>
    <submittedName>
        <fullName evidence="11">RNA-guided endonuclease InsQ/TnpB family protein</fullName>
    </submittedName>
</protein>
<dbReference type="GO" id="GO:0032196">
    <property type="term" value="P:transposition"/>
    <property type="evidence" value="ECO:0007669"/>
    <property type="project" value="UniProtKB-KW"/>
</dbReference>
<dbReference type="Pfam" id="PF01385">
    <property type="entry name" value="OrfB_IS605"/>
    <property type="match status" value="1"/>
</dbReference>
<evidence type="ECO:0000259" key="10">
    <source>
        <dbReference type="Pfam" id="PF12323"/>
    </source>
</evidence>
<dbReference type="Pfam" id="PF07282">
    <property type="entry name" value="Cas12f1-like_TNB"/>
    <property type="match status" value="1"/>
</dbReference>
<feature type="domain" description="Transposase putative helix-turn-helix" evidence="10">
    <location>
        <begin position="1"/>
        <end position="36"/>
    </location>
</feature>
<dbReference type="InterPro" id="IPR021027">
    <property type="entry name" value="Transposase_put_HTH"/>
</dbReference>
<evidence type="ECO:0000256" key="3">
    <source>
        <dbReference type="ARBA" id="ARBA00022578"/>
    </source>
</evidence>
<dbReference type="AlphaFoldDB" id="A0ABD5W6X9"/>
<comment type="similarity">
    <text evidence="1">In the C-terminal section; belongs to the transposase 35 family.</text>
</comment>
<evidence type="ECO:0000259" key="8">
    <source>
        <dbReference type="Pfam" id="PF01385"/>
    </source>
</evidence>
<evidence type="ECO:0000256" key="2">
    <source>
        <dbReference type="ARBA" id="ARBA00011044"/>
    </source>
</evidence>
<evidence type="ECO:0000256" key="7">
    <source>
        <dbReference type="ARBA" id="ARBA00023172"/>
    </source>
</evidence>
<dbReference type="InterPro" id="IPR001959">
    <property type="entry name" value="Transposase"/>
</dbReference>
<gene>
    <name evidence="11" type="ORF">ACFQQG_17900</name>
</gene>
<evidence type="ECO:0000256" key="5">
    <source>
        <dbReference type="ARBA" id="ARBA00022833"/>
    </source>
</evidence>
<evidence type="ECO:0000313" key="12">
    <source>
        <dbReference type="Proteomes" id="UP001596445"/>
    </source>
</evidence>
<keyword evidence="3" id="KW-0815">Transposition</keyword>
<dbReference type="EMBL" id="JBHSZI010000001">
    <property type="protein sequence ID" value="MFC7059717.1"/>
    <property type="molecule type" value="Genomic_DNA"/>
</dbReference>
<dbReference type="InterPro" id="IPR051399">
    <property type="entry name" value="RNA-guided_DNA_endo/Transpos"/>
</dbReference>
<sequence length="432" mass="49239">MHYAYRFRLKPTAEQRELLDYHRDTCRQLYNHALTEFEQIPESVGTINQRVRQVRDQLTDLKDWWDELNDLYSTVAQAAVMRIEDSIKALSELKGKGYNVGSLNWKAPTDFRSFTYVQSGFEFDKKNGQTVLSLSKLTEIPIECHRDIPDEETVKEVTLKKEPTGEWYASFAVDDKVEPPKPSLEEIDDDDMVGIDVGILKYAHDTDGAAVESLDLSEERDKLEREQRNLSRKEHGSNNWEKKRQRVAECHQQIKRKRRDFLHKLSNYYAREYELVAVENLDVKEMLESPRNSRNTVSAAWNTFTDLLEYKCKREGTHFVEVEPAGTTKECANCGVETDKPLWVRGHSCPACGFEADRDANAVVRLRLTGSKRGAFATAWNILSRGLSQPGVGHSEETPVETALPTGTAVVPAKRVVEPGSPCLKERAKASE</sequence>
<evidence type="ECO:0000256" key="4">
    <source>
        <dbReference type="ARBA" id="ARBA00022723"/>
    </source>
</evidence>
<dbReference type="GO" id="GO:0003677">
    <property type="term" value="F:DNA binding"/>
    <property type="evidence" value="ECO:0007669"/>
    <property type="project" value="UniProtKB-KW"/>
</dbReference>
<keyword evidence="11" id="KW-0378">Hydrolase</keyword>
<dbReference type="InterPro" id="IPR010095">
    <property type="entry name" value="Cas12f1-like_TNB"/>
</dbReference>
<name>A0ABD5W6X9_9EURY</name>
<keyword evidence="5" id="KW-0862">Zinc</keyword>
<evidence type="ECO:0000256" key="6">
    <source>
        <dbReference type="ARBA" id="ARBA00023125"/>
    </source>
</evidence>
<feature type="domain" description="Probable transposase IS891/IS1136/IS1341" evidence="8">
    <location>
        <begin position="185"/>
        <end position="288"/>
    </location>
</feature>
<keyword evidence="6" id="KW-0238">DNA-binding</keyword>
<organism evidence="11 12">
    <name type="scientific">Halovenus salina</name>
    <dbReference type="NCBI Taxonomy" id="1510225"/>
    <lineage>
        <taxon>Archaea</taxon>
        <taxon>Methanobacteriati</taxon>
        <taxon>Methanobacteriota</taxon>
        <taxon>Stenosarchaea group</taxon>
        <taxon>Halobacteria</taxon>
        <taxon>Halobacteriales</taxon>
        <taxon>Haloarculaceae</taxon>
        <taxon>Halovenus</taxon>
    </lineage>
</organism>
<comment type="similarity">
    <text evidence="2">In the N-terminal section; belongs to the transposase 2 family.</text>
</comment>
<dbReference type="RefSeq" id="WP_382186657.1">
    <property type="nucleotide sequence ID" value="NZ_JBHSZI010000001.1"/>
</dbReference>
<dbReference type="GO" id="GO:0004519">
    <property type="term" value="F:endonuclease activity"/>
    <property type="evidence" value="ECO:0007669"/>
    <property type="project" value="UniProtKB-KW"/>
</dbReference>
<dbReference type="NCBIfam" id="NF040570">
    <property type="entry name" value="guided_TnpB"/>
    <property type="match status" value="1"/>
</dbReference>
<dbReference type="Pfam" id="PF12323">
    <property type="entry name" value="HTH_OrfB_IS605"/>
    <property type="match status" value="1"/>
</dbReference>
<evidence type="ECO:0000259" key="9">
    <source>
        <dbReference type="Pfam" id="PF07282"/>
    </source>
</evidence>